<dbReference type="EMBL" id="CP126215">
    <property type="protein sequence ID" value="WIA17087.1"/>
    <property type="molecule type" value="Genomic_DNA"/>
</dbReference>
<proteinExistence type="predicted"/>
<organism evidence="4 5">
    <name type="scientific">Tetradesmus obliquus</name>
    <name type="common">Green alga</name>
    <name type="synonym">Acutodesmus obliquus</name>
    <dbReference type="NCBI Taxonomy" id="3088"/>
    <lineage>
        <taxon>Eukaryota</taxon>
        <taxon>Viridiplantae</taxon>
        <taxon>Chlorophyta</taxon>
        <taxon>core chlorophytes</taxon>
        <taxon>Chlorophyceae</taxon>
        <taxon>CS clade</taxon>
        <taxon>Sphaeropleales</taxon>
        <taxon>Scenedesmaceae</taxon>
        <taxon>Tetradesmus</taxon>
    </lineage>
</organism>
<comment type="cofactor">
    <cofactor evidence="1">
        <name>FAD</name>
        <dbReference type="ChEBI" id="CHEBI:57692"/>
    </cofactor>
</comment>
<dbReference type="PANTHER" id="PTHR42841">
    <property type="entry name" value="AMINE OXIDASE"/>
    <property type="match status" value="1"/>
</dbReference>
<dbReference type="InterPro" id="IPR001613">
    <property type="entry name" value="Flavin_amine_oxidase"/>
</dbReference>
<evidence type="ECO:0000313" key="4">
    <source>
        <dbReference type="EMBL" id="WIA17087.1"/>
    </source>
</evidence>
<feature type="domain" description="Amine oxidase" evidence="3">
    <location>
        <begin position="63"/>
        <end position="474"/>
    </location>
</feature>
<dbReference type="SUPFAM" id="SSF51905">
    <property type="entry name" value="FAD/NAD(P)-binding domain"/>
    <property type="match status" value="1"/>
</dbReference>
<dbReference type="PRINTS" id="PR00757">
    <property type="entry name" value="AMINEOXDASEF"/>
</dbReference>
<evidence type="ECO:0000313" key="5">
    <source>
        <dbReference type="Proteomes" id="UP001244341"/>
    </source>
</evidence>
<evidence type="ECO:0000256" key="2">
    <source>
        <dbReference type="ARBA" id="ARBA00023002"/>
    </source>
</evidence>
<gene>
    <name evidence="4" type="ORF">OEZ85_013986</name>
</gene>
<dbReference type="Pfam" id="PF01593">
    <property type="entry name" value="Amino_oxidase"/>
    <property type="match status" value="1"/>
</dbReference>
<dbReference type="InterPro" id="IPR036188">
    <property type="entry name" value="FAD/NAD-bd_sf"/>
</dbReference>
<protein>
    <recommendedName>
        <fullName evidence="3">Amine oxidase domain-containing protein</fullName>
    </recommendedName>
</protein>
<accession>A0ABY8U9L1</accession>
<evidence type="ECO:0000256" key="1">
    <source>
        <dbReference type="ARBA" id="ARBA00001974"/>
    </source>
</evidence>
<reference evidence="4 5" key="1">
    <citation type="submission" date="2023-05" db="EMBL/GenBank/DDBJ databases">
        <title>A 100% complete, gapless, phased diploid assembly of the Scenedesmus obliquus UTEX 3031 genome.</title>
        <authorList>
            <person name="Biondi T.C."/>
            <person name="Hanschen E.R."/>
            <person name="Kwon T."/>
            <person name="Eng W."/>
            <person name="Kruse C.P.S."/>
            <person name="Koehler S.I."/>
            <person name="Kunde Y."/>
            <person name="Gleasner C.D."/>
            <person name="You Mak K.T."/>
            <person name="Polle J."/>
            <person name="Hovde B.T."/>
            <person name="Starkenburg S.R."/>
        </authorList>
    </citation>
    <scope>NUCLEOTIDE SEQUENCE [LARGE SCALE GENOMIC DNA]</scope>
    <source>
        <strain evidence="4 5">DOE0152z</strain>
    </source>
</reference>
<keyword evidence="5" id="KW-1185">Reference proteome</keyword>
<keyword evidence="2" id="KW-0560">Oxidoreductase</keyword>
<dbReference type="InterPro" id="IPR002937">
    <property type="entry name" value="Amino_oxidase"/>
</dbReference>
<dbReference type="Gene3D" id="3.50.50.60">
    <property type="entry name" value="FAD/NAD(P)-binding domain"/>
    <property type="match status" value="1"/>
</dbReference>
<name>A0ABY8U9L1_TETOB</name>
<sequence>MLSSTSVAGQSRASRAGLAPSSTQRCCSRAFTTRRVRLTPCAAAASSKQLPAEADVVVVGAGLAGLNAAAVLRKRGLAPVILEAGDAVGGRTRTDVVDGFLLDRGFQIFLTGYPEARETLDFEALQLQPFYAGARVWYNGQFHTVADPLRHFVDGLLSLTNPIGSVVDKVNVGLFRLKTLIGPLDAIFEKPETTILERLRAEGFSEAIIDRFFRPFLGGIFFNTQLTTSSRLFEFVMRMLATGQNCLPAAGIGAMAQQLQARLPADSIYTDVRVQQVLGAAGGSPARVQLADGSSITASKGVVVAVEGPEAARLLGGALDAAPSKREAGVGTCNVYFKAPQPPSPDNVLYLNGTGSGLVNNCCFPSTVAPSYAPAGQTLVSVSTIGTQPDLSEQQLIDAVKQELSAWFGQQQVSTWSHLRTYRIPFAQPNQNPPTNFSRPVALGAGLYVAGDHRDSATFDAALKSGRRAAEALLQEQGGAGTAAAGGSRAVAQANA</sequence>
<dbReference type="Proteomes" id="UP001244341">
    <property type="component" value="Chromosome 8b"/>
</dbReference>
<evidence type="ECO:0000259" key="3">
    <source>
        <dbReference type="Pfam" id="PF01593"/>
    </source>
</evidence>